<dbReference type="InterPro" id="IPR032567">
    <property type="entry name" value="RTL1-rel"/>
</dbReference>
<gene>
    <name evidence="1" type="ORF">OSB04_002454</name>
</gene>
<dbReference type="PANTHER" id="PTHR15503:SF42">
    <property type="entry name" value="ZINC FINGER, CCHC-TYPE, RETROTRANSPOSON GAG DOMAIN, ASPARTIC PEPTIDASE DOMAIN PROTEIN-RELATED"/>
    <property type="match status" value="1"/>
</dbReference>
<keyword evidence="2" id="KW-1185">Reference proteome</keyword>
<evidence type="ECO:0008006" key="3">
    <source>
        <dbReference type="Google" id="ProtNLM"/>
    </source>
</evidence>
<dbReference type="EMBL" id="JARYMX010000001">
    <property type="protein sequence ID" value="KAJ9566488.1"/>
    <property type="molecule type" value="Genomic_DNA"/>
</dbReference>
<reference evidence="1" key="1">
    <citation type="submission" date="2023-03" db="EMBL/GenBank/DDBJ databases">
        <title>Chromosome-scale reference genome and RAD-based genetic map of yellow starthistle (Centaurea solstitialis) reveal putative structural variation and QTLs associated with invader traits.</title>
        <authorList>
            <person name="Reatini B."/>
            <person name="Cang F.A."/>
            <person name="Jiang Q."/>
            <person name="Mckibben M.T.W."/>
            <person name="Barker M.S."/>
            <person name="Rieseberg L.H."/>
            <person name="Dlugosch K.M."/>
        </authorList>
    </citation>
    <scope>NUCLEOTIDE SEQUENCE</scope>
    <source>
        <strain evidence="1">CAN-66</strain>
        <tissue evidence="1">Leaf</tissue>
    </source>
</reference>
<name>A0AA38TSX4_9ASTR</name>
<proteinExistence type="predicted"/>
<dbReference type="PANTHER" id="PTHR15503">
    <property type="entry name" value="LDOC1 RELATED"/>
    <property type="match status" value="1"/>
</dbReference>
<protein>
    <recommendedName>
        <fullName evidence="3">Reverse transcriptase domain-containing protein</fullName>
    </recommendedName>
</protein>
<organism evidence="1 2">
    <name type="scientific">Centaurea solstitialis</name>
    <name type="common">yellow star-thistle</name>
    <dbReference type="NCBI Taxonomy" id="347529"/>
    <lineage>
        <taxon>Eukaryota</taxon>
        <taxon>Viridiplantae</taxon>
        <taxon>Streptophyta</taxon>
        <taxon>Embryophyta</taxon>
        <taxon>Tracheophyta</taxon>
        <taxon>Spermatophyta</taxon>
        <taxon>Magnoliopsida</taxon>
        <taxon>eudicotyledons</taxon>
        <taxon>Gunneridae</taxon>
        <taxon>Pentapetalae</taxon>
        <taxon>asterids</taxon>
        <taxon>campanulids</taxon>
        <taxon>Asterales</taxon>
        <taxon>Asteraceae</taxon>
        <taxon>Carduoideae</taxon>
        <taxon>Cardueae</taxon>
        <taxon>Centaureinae</taxon>
        <taxon>Centaurea</taxon>
    </lineage>
</organism>
<dbReference type="Pfam" id="PF08284">
    <property type="entry name" value="RVP_2"/>
    <property type="match status" value="1"/>
</dbReference>
<comment type="caution">
    <text evidence="1">The sequence shown here is derived from an EMBL/GenBank/DDBJ whole genome shotgun (WGS) entry which is preliminary data.</text>
</comment>
<dbReference type="AlphaFoldDB" id="A0AA38TSX4"/>
<evidence type="ECO:0000313" key="2">
    <source>
        <dbReference type="Proteomes" id="UP001172457"/>
    </source>
</evidence>
<evidence type="ECO:0000313" key="1">
    <source>
        <dbReference type="EMBL" id="KAJ9566488.1"/>
    </source>
</evidence>
<sequence>MAVKDDGKAATAQARSRAFRMTVEEAEEAPNVVTGTFMVNSIRAKVLFDTGAVYSYATPELLKQCCVNLEPLENPYEADTANGMDWMIRNKVKIDCEQKMVCVKLPDGRTAVVYGVKRNRSTSLMSVIKANRCIRKGCVWFMACVVDSGRDKLEVKDVEVVCDYPEVFSEDLVSLPPDREIEFQIDLVPGATPIAKAPYRLAPLELKEMLAHVTPR</sequence>
<dbReference type="Proteomes" id="UP001172457">
    <property type="component" value="Chromosome 1"/>
</dbReference>
<accession>A0AA38TSX4</accession>